<dbReference type="Proteomes" id="UP001308179">
    <property type="component" value="Unassembled WGS sequence"/>
</dbReference>
<proteinExistence type="predicted"/>
<evidence type="ECO:0000259" key="1">
    <source>
        <dbReference type="PROSITE" id="PS50011"/>
    </source>
</evidence>
<dbReference type="SMART" id="SM00220">
    <property type="entry name" value="S_TKc"/>
    <property type="match status" value="1"/>
</dbReference>
<dbReference type="Pfam" id="PF00069">
    <property type="entry name" value="Pkinase"/>
    <property type="match status" value="1"/>
</dbReference>
<dbReference type="Pfam" id="PF24864">
    <property type="entry name" value="DUF7730"/>
    <property type="match status" value="1"/>
</dbReference>
<dbReference type="InterPro" id="IPR056632">
    <property type="entry name" value="DUF7730"/>
</dbReference>
<dbReference type="SUPFAM" id="SSF56112">
    <property type="entry name" value="Protein kinase-like (PK-like)"/>
    <property type="match status" value="1"/>
</dbReference>
<dbReference type="PANTHER" id="PTHR38790">
    <property type="entry name" value="2EXR DOMAIN-CONTAINING PROTEIN-RELATED"/>
    <property type="match status" value="1"/>
</dbReference>
<keyword evidence="3" id="KW-1185">Reference proteome</keyword>
<feature type="domain" description="Protein kinase" evidence="1">
    <location>
        <begin position="66"/>
        <end position="381"/>
    </location>
</feature>
<organism evidence="2 3">
    <name type="scientific">Rachicladosporium monterosium</name>
    <dbReference type="NCBI Taxonomy" id="1507873"/>
    <lineage>
        <taxon>Eukaryota</taxon>
        <taxon>Fungi</taxon>
        <taxon>Dikarya</taxon>
        <taxon>Ascomycota</taxon>
        <taxon>Pezizomycotina</taxon>
        <taxon>Dothideomycetes</taxon>
        <taxon>Dothideomycetidae</taxon>
        <taxon>Cladosporiales</taxon>
        <taxon>Cladosporiaceae</taxon>
        <taxon>Rachicladosporium</taxon>
    </lineage>
</organism>
<accession>A0ABR0LB78</accession>
<dbReference type="Gene3D" id="1.10.510.10">
    <property type="entry name" value="Transferase(Phosphotransferase) domain 1"/>
    <property type="match status" value="1"/>
</dbReference>
<gene>
    <name evidence="2" type="ORF">LTR32_002134</name>
</gene>
<dbReference type="EMBL" id="JAVRRR010000098">
    <property type="protein sequence ID" value="KAK5146256.1"/>
    <property type="molecule type" value="Genomic_DNA"/>
</dbReference>
<evidence type="ECO:0000313" key="2">
    <source>
        <dbReference type="EMBL" id="KAK5146256.1"/>
    </source>
</evidence>
<comment type="caution">
    <text evidence="2">The sequence shown here is derived from an EMBL/GenBank/DDBJ whole genome shotgun (WGS) entry which is preliminary data.</text>
</comment>
<dbReference type="InterPro" id="IPR011009">
    <property type="entry name" value="Kinase-like_dom_sf"/>
</dbReference>
<dbReference type="PROSITE" id="PS50011">
    <property type="entry name" value="PROTEIN_KINASE_DOM"/>
    <property type="match status" value="1"/>
</dbReference>
<reference evidence="2 3" key="1">
    <citation type="submission" date="2023-08" db="EMBL/GenBank/DDBJ databases">
        <title>Black Yeasts Isolated from many extreme environments.</title>
        <authorList>
            <person name="Coleine C."/>
            <person name="Stajich J.E."/>
            <person name="Selbmann L."/>
        </authorList>
    </citation>
    <scope>NUCLEOTIDE SEQUENCE [LARGE SCALE GENOMIC DNA]</scope>
    <source>
        <strain evidence="2 3">CCFEE 5386</strain>
    </source>
</reference>
<sequence length="730" mass="82285">MSSTVLLLHKDQADAHNKAADLKHLGAQADGENPQDDVPDIRSERDLTVLCEVEDAATGAFLRSTYDYIDRSDFAWFGRMPGVRKYDLTVEDLKSTLKRVPDEHIYPIALPSLTVFRPCEAHKNNIYIKRPQLASCDDANVAALLPRLMSDEATVLECLKKRPHPNLIKYHGCTLKDGRVTGLALEKHDVLLLYRYEDRPLPFNTAACMDGIRAGVRHLHSLGLAHNDLNPMNILLDQDDHPVIIDFGSCKKFGEHLISAGTPGWIDEEYVASAREHDEAALLKIDAWLAARYEEFDRGRGDHACGAVPHNIRTTPKAMDVSLTQNIFSLQTGPSWRRAALHHIRYIFVEDRTLPFSFLAAPIPQARRAKENTFRPALQLLPVTEDSSCLRERFGLLSEVGQLLLPQSLRSTTVTRRARPLAWTMTLIVVMQRSSGTMGESNGFGRGPFMEAYKLPTRSVPALQLYTYKGENVEWPRIDGSDRLSTRVNVTSVDPADDLSKAALDVMCSWGDSGIRALCQSPPSLPWIRYGSGFSSPPVRAVSSVYTSGQTALSLEAAARRTIIIYEMVHGGMVLYIGSGTPQVRIYHLVCTRPDKISESDHQFHEITKRPSSAPREDYLEAGVLLPLLITCRKIYSETIHTLYSSNTFQFTSNHGAFRSMKVMIPHHRIQSIRHFRMTMRVPHHPHMNTRSRRDWSALWDFFVNEMTGLQNLYLKFLMLYDTQEGIGKT</sequence>
<evidence type="ECO:0000313" key="3">
    <source>
        <dbReference type="Proteomes" id="UP001308179"/>
    </source>
</evidence>
<protein>
    <recommendedName>
        <fullName evidence="1">Protein kinase domain-containing protein</fullName>
    </recommendedName>
</protein>
<name>A0ABR0LB78_9PEZI</name>
<dbReference type="InterPro" id="IPR000719">
    <property type="entry name" value="Prot_kinase_dom"/>
</dbReference>